<name>A0A953L9Y6_9BACT</name>
<reference evidence="4" key="1">
    <citation type="submission" date="2021-06" db="EMBL/GenBank/DDBJ databases">
        <title>44 bacteria genomes isolated from Dapeng, Shenzhen.</title>
        <authorList>
            <person name="Zheng W."/>
            <person name="Yu S."/>
            <person name="Huang Y."/>
        </authorList>
    </citation>
    <scope>NUCLEOTIDE SEQUENCE</scope>
    <source>
        <strain evidence="4">DP5N28-2</strain>
    </source>
</reference>
<protein>
    <submittedName>
        <fullName evidence="4">DUF479 domain-containing protein</fullName>
    </submittedName>
</protein>
<dbReference type="Pfam" id="PF04336">
    <property type="entry name" value="ACP_PD"/>
    <property type="match status" value="1"/>
</dbReference>
<organism evidence="4 5">
    <name type="scientific">Membranihabitans marinus</name>
    <dbReference type="NCBI Taxonomy" id="1227546"/>
    <lineage>
        <taxon>Bacteria</taxon>
        <taxon>Pseudomonadati</taxon>
        <taxon>Bacteroidota</taxon>
        <taxon>Saprospiria</taxon>
        <taxon>Saprospirales</taxon>
        <taxon>Saprospiraceae</taxon>
        <taxon>Membranihabitans</taxon>
    </lineage>
</organism>
<evidence type="ECO:0000256" key="3">
    <source>
        <dbReference type="ARBA" id="ARBA00023098"/>
    </source>
</evidence>
<evidence type="ECO:0000256" key="2">
    <source>
        <dbReference type="ARBA" id="ARBA00022801"/>
    </source>
</evidence>
<dbReference type="GO" id="GO:0008770">
    <property type="term" value="F:[acyl-carrier-protein] phosphodiesterase activity"/>
    <property type="evidence" value="ECO:0007669"/>
    <property type="project" value="InterPro"/>
</dbReference>
<gene>
    <name evidence="4" type="ORF">KUV50_03065</name>
</gene>
<keyword evidence="3" id="KW-0443">Lipid metabolism</keyword>
<sequence length="199" mass="23788">MNYLAHLFLSRDYPDAVIGNFLADMMTASEIKLHADILYPGVRFHRKIDSFTDRHEVNRAMKRTLRPYFHKYAGVALDLYYDYILYQQWDRYSENDFRSFAQQQYTQIENQMAVVPERLRSRINNMVTGDFLYRYTTIEGQLFAFSKMIQRARFHTGFENAVDVLELHKQELSEHFNQFFPDMIAEAEKLKAQKLKGER</sequence>
<proteinExistence type="predicted"/>
<accession>A0A953L9Y6</accession>
<keyword evidence="5" id="KW-1185">Reference proteome</keyword>
<keyword evidence="2" id="KW-0378">Hydrolase</keyword>
<dbReference type="PANTHER" id="PTHR38764:SF1">
    <property type="entry name" value="ACYL CARRIER PROTEIN PHOSPHODIESTERASE"/>
    <property type="match status" value="1"/>
</dbReference>
<comment type="caution">
    <text evidence="4">The sequence shown here is derived from an EMBL/GenBank/DDBJ whole genome shotgun (WGS) entry which is preliminary data.</text>
</comment>
<evidence type="ECO:0000256" key="1">
    <source>
        <dbReference type="ARBA" id="ARBA00022516"/>
    </source>
</evidence>
<dbReference type="Proteomes" id="UP000753961">
    <property type="component" value="Unassembled WGS sequence"/>
</dbReference>
<dbReference type="RefSeq" id="WP_222578625.1">
    <property type="nucleotide sequence ID" value="NZ_JAHVHU010000004.1"/>
</dbReference>
<evidence type="ECO:0000313" key="5">
    <source>
        <dbReference type="Proteomes" id="UP000753961"/>
    </source>
</evidence>
<evidence type="ECO:0000313" key="4">
    <source>
        <dbReference type="EMBL" id="MBY5957101.1"/>
    </source>
</evidence>
<dbReference type="GO" id="GO:0006633">
    <property type="term" value="P:fatty acid biosynthetic process"/>
    <property type="evidence" value="ECO:0007669"/>
    <property type="project" value="InterPro"/>
</dbReference>
<dbReference type="PANTHER" id="PTHR38764">
    <property type="entry name" value="ACYL CARRIER PROTEIN PHOSPHODIESTERASE"/>
    <property type="match status" value="1"/>
</dbReference>
<dbReference type="AlphaFoldDB" id="A0A953L9Y6"/>
<dbReference type="EMBL" id="JAHVHU010000004">
    <property type="protein sequence ID" value="MBY5957101.1"/>
    <property type="molecule type" value="Genomic_DNA"/>
</dbReference>
<dbReference type="InterPro" id="IPR007431">
    <property type="entry name" value="ACP_PD"/>
</dbReference>
<keyword evidence="1" id="KW-0444">Lipid biosynthesis</keyword>